<accession>A0A8J7K2J9</accession>
<reference evidence="1" key="1">
    <citation type="submission" date="2020-10" db="EMBL/GenBank/DDBJ databases">
        <authorList>
            <person name="Castelo-Branco R."/>
            <person name="Eusebio N."/>
            <person name="Adriana R."/>
            <person name="Vieira A."/>
            <person name="Brugerolle De Fraissinette N."/>
            <person name="Rezende De Castro R."/>
            <person name="Schneider M.P."/>
            <person name="Vasconcelos V."/>
            <person name="Leao P.N."/>
        </authorList>
    </citation>
    <scope>NUCLEOTIDE SEQUENCE</scope>
    <source>
        <strain evidence="1">LEGE 06105</strain>
    </source>
</reference>
<name>A0A8J7K2J9_9CYAN</name>
<evidence type="ECO:0000313" key="2">
    <source>
        <dbReference type="Proteomes" id="UP000620559"/>
    </source>
</evidence>
<protein>
    <submittedName>
        <fullName evidence="1">DUF488 domain-containing protein</fullName>
    </submittedName>
</protein>
<dbReference type="PANTHER" id="PTHR39337:SF1">
    <property type="entry name" value="BLR5642 PROTEIN"/>
    <property type="match status" value="1"/>
</dbReference>
<dbReference type="Pfam" id="PF04343">
    <property type="entry name" value="DUF488"/>
    <property type="match status" value="1"/>
</dbReference>
<dbReference type="AlphaFoldDB" id="A0A8J7K2J9"/>
<comment type="caution">
    <text evidence="1">The sequence shown here is derived from an EMBL/GenBank/DDBJ whole genome shotgun (WGS) entry which is preliminary data.</text>
</comment>
<dbReference type="PANTHER" id="PTHR39337">
    <property type="entry name" value="BLR5642 PROTEIN"/>
    <property type="match status" value="1"/>
</dbReference>
<organism evidence="1 2">
    <name type="scientific">Plectonema cf. radiosum LEGE 06105</name>
    <dbReference type="NCBI Taxonomy" id="945769"/>
    <lineage>
        <taxon>Bacteria</taxon>
        <taxon>Bacillati</taxon>
        <taxon>Cyanobacteriota</taxon>
        <taxon>Cyanophyceae</taxon>
        <taxon>Oscillatoriophycideae</taxon>
        <taxon>Oscillatoriales</taxon>
        <taxon>Microcoleaceae</taxon>
        <taxon>Plectonema</taxon>
    </lineage>
</organism>
<dbReference type="RefSeq" id="WP_193921938.1">
    <property type="nucleotide sequence ID" value="NZ_JADEWL010000056.1"/>
</dbReference>
<evidence type="ECO:0000313" key="1">
    <source>
        <dbReference type="EMBL" id="MBE9214297.1"/>
    </source>
</evidence>
<dbReference type="Proteomes" id="UP000620559">
    <property type="component" value="Unassembled WGS sequence"/>
</dbReference>
<gene>
    <name evidence="1" type="ORF">IQ247_16750</name>
</gene>
<dbReference type="EMBL" id="JADEWL010000056">
    <property type="protein sequence ID" value="MBE9214297.1"/>
    <property type="molecule type" value="Genomic_DNA"/>
</dbReference>
<keyword evidence="2" id="KW-1185">Reference proteome</keyword>
<dbReference type="InterPro" id="IPR007438">
    <property type="entry name" value="DUF488"/>
</dbReference>
<sequence>MNITDISGRYILTFGYGNRKSYDIFLDYLKKFNIEYVIDVRTVPRAWSRQWYGEKISDLCQKNDIKYISKTALGNTSGNKNWIPANQKAASEDLQEIAEIVQKSNVLILCAEMNPERCHRTEVASCLEQLTTIPVKHLE</sequence>
<proteinExistence type="predicted"/>